<comment type="caution">
    <text evidence="2">The sequence shown here is derived from an EMBL/GenBank/DDBJ whole genome shotgun (WGS) entry which is preliminary data.</text>
</comment>
<keyword evidence="2" id="KW-0240">DNA-directed RNA polymerase</keyword>
<dbReference type="Gene3D" id="1.10.10.10">
    <property type="entry name" value="Winged helix-like DNA-binding domain superfamily/Winged helix DNA-binding domain"/>
    <property type="match status" value="1"/>
</dbReference>
<name>A0AA37T3E4_9GAMM</name>
<sequence>MSAHQDITQILGRHAVGDLSGFNDVYAAVYSELKSIARYQLRKAWSIDNLNATILVNEAYIKLSAPDSLRIENRKHFFALAARAMRQVLVNHIEQQYAQKRGGDWLQQTYTESIFDHQSPEEEFLFINEVIDKVRNISDDLANLIELKCFGGMTEVEIAELLSVHVRTVRRNWQKAKLLLLKIMDEKSSLCH</sequence>
<gene>
    <name evidence="2" type="ORF">GCM10007877_02390</name>
</gene>
<dbReference type="InterPro" id="IPR013324">
    <property type="entry name" value="RNA_pol_sigma_r3/r4-like"/>
</dbReference>
<dbReference type="Proteomes" id="UP001156870">
    <property type="component" value="Unassembled WGS sequence"/>
</dbReference>
<dbReference type="NCBIfam" id="TIGR02999">
    <property type="entry name" value="Sig-70_X6"/>
    <property type="match status" value="1"/>
</dbReference>
<dbReference type="SUPFAM" id="SSF88659">
    <property type="entry name" value="Sigma3 and sigma4 domains of RNA polymerase sigma factors"/>
    <property type="match status" value="1"/>
</dbReference>
<evidence type="ECO:0000313" key="3">
    <source>
        <dbReference type="Proteomes" id="UP001156870"/>
    </source>
</evidence>
<dbReference type="GO" id="GO:0000428">
    <property type="term" value="C:DNA-directed RNA polymerase complex"/>
    <property type="evidence" value="ECO:0007669"/>
    <property type="project" value="UniProtKB-KW"/>
</dbReference>
<keyword evidence="3" id="KW-1185">Reference proteome</keyword>
<evidence type="ECO:0000313" key="2">
    <source>
        <dbReference type="EMBL" id="GLS24527.1"/>
    </source>
</evidence>
<feature type="domain" description="RNA polymerase sigma-70 ECF-like HTH" evidence="1">
    <location>
        <begin position="5"/>
        <end position="177"/>
    </location>
</feature>
<dbReference type="InterPro" id="IPR036388">
    <property type="entry name" value="WH-like_DNA-bd_sf"/>
</dbReference>
<dbReference type="AlphaFoldDB" id="A0AA37T3E4"/>
<accession>A0AA37T3E4</accession>
<proteinExistence type="predicted"/>
<dbReference type="RefSeq" id="WP_232594305.1">
    <property type="nucleotide sequence ID" value="NZ_BSPD01000007.1"/>
</dbReference>
<dbReference type="Pfam" id="PF07638">
    <property type="entry name" value="Sigma70_ECF"/>
    <property type="match status" value="1"/>
</dbReference>
<evidence type="ECO:0000259" key="1">
    <source>
        <dbReference type="Pfam" id="PF07638"/>
    </source>
</evidence>
<reference evidence="2 3" key="1">
    <citation type="journal article" date="2014" name="Int. J. Syst. Evol. Microbiol.">
        <title>Complete genome sequence of Corynebacterium casei LMG S-19264T (=DSM 44701T), isolated from a smear-ripened cheese.</title>
        <authorList>
            <consortium name="US DOE Joint Genome Institute (JGI-PGF)"/>
            <person name="Walter F."/>
            <person name="Albersmeier A."/>
            <person name="Kalinowski J."/>
            <person name="Ruckert C."/>
        </authorList>
    </citation>
    <scope>NUCLEOTIDE SEQUENCE [LARGE SCALE GENOMIC DNA]</scope>
    <source>
        <strain evidence="2 3">NBRC 110095</strain>
    </source>
</reference>
<protein>
    <submittedName>
        <fullName evidence="2">DNA-directed RNA polymerase sigma-70 factor</fullName>
    </submittedName>
</protein>
<dbReference type="InterPro" id="IPR011517">
    <property type="entry name" value="RNA_pol_sigma70_ECF-like"/>
</dbReference>
<dbReference type="EMBL" id="BSPD01000007">
    <property type="protein sequence ID" value="GLS24527.1"/>
    <property type="molecule type" value="Genomic_DNA"/>
</dbReference>
<dbReference type="InterPro" id="IPR053812">
    <property type="entry name" value="HTH_Sigma70_ECF-like"/>
</dbReference>
<organism evidence="2 3">
    <name type="scientific">Marinibactrum halimedae</name>
    <dbReference type="NCBI Taxonomy" id="1444977"/>
    <lineage>
        <taxon>Bacteria</taxon>
        <taxon>Pseudomonadati</taxon>
        <taxon>Pseudomonadota</taxon>
        <taxon>Gammaproteobacteria</taxon>
        <taxon>Cellvibrionales</taxon>
        <taxon>Cellvibrionaceae</taxon>
        <taxon>Marinibactrum</taxon>
    </lineage>
</organism>
<keyword evidence="2" id="KW-0804">Transcription</keyword>